<evidence type="ECO:0000313" key="4">
    <source>
        <dbReference type="EMBL" id="KAK0623572.1"/>
    </source>
</evidence>
<feature type="compositionally biased region" description="Basic and acidic residues" evidence="2">
    <location>
        <begin position="409"/>
        <end position="418"/>
    </location>
</feature>
<dbReference type="AlphaFoldDB" id="A0AA40C3D3"/>
<feature type="compositionally biased region" description="Low complexity" evidence="2">
    <location>
        <begin position="126"/>
        <end position="138"/>
    </location>
</feature>
<dbReference type="GO" id="GO:0003723">
    <property type="term" value="F:RNA binding"/>
    <property type="evidence" value="ECO:0007669"/>
    <property type="project" value="UniProtKB-UniRule"/>
</dbReference>
<feature type="compositionally biased region" description="Polar residues" evidence="2">
    <location>
        <begin position="203"/>
        <end position="235"/>
    </location>
</feature>
<dbReference type="SUPFAM" id="SSF54928">
    <property type="entry name" value="RNA-binding domain, RBD"/>
    <property type="match status" value="1"/>
</dbReference>
<keyword evidence="5" id="KW-1185">Reference proteome</keyword>
<proteinExistence type="predicted"/>
<feature type="compositionally biased region" description="Low complexity" evidence="2">
    <location>
        <begin position="185"/>
        <end position="202"/>
    </location>
</feature>
<evidence type="ECO:0000313" key="5">
    <source>
        <dbReference type="Proteomes" id="UP001175000"/>
    </source>
</evidence>
<evidence type="ECO:0000259" key="3">
    <source>
        <dbReference type="PROSITE" id="PS50102"/>
    </source>
</evidence>
<dbReference type="CDD" id="cd00590">
    <property type="entry name" value="RRM_SF"/>
    <property type="match status" value="1"/>
</dbReference>
<feature type="domain" description="RRM" evidence="3">
    <location>
        <begin position="238"/>
        <end position="319"/>
    </location>
</feature>
<dbReference type="PROSITE" id="PS50102">
    <property type="entry name" value="RRM"/>
    <property type="match status" value="1"/>
</dbReference>
<dbReference type="Proteomes" id="UP001175000">
    <property type="component" value="Unassembled WGS sequence"/>
</dbReference>
<feature type="region of interest" description="Disordered" evidence="2">
    <location>
        <begin position="173"/>
        <end position="235"/>
    </location>
</feature>
<keyword evidence="1" id="KW-0694">RNA-binding</keyword>
<dbReference type="InterPro" id="IPR012677">
    <property type="entry name" value="Nucleotide-bd_a/b_plait_sf"/>
</dbReference>
<dbReference type="InterPro" id="IPR035979">
    <property type="entry name" value="RBD_domain_sf"/>
</dbReference>
<feature type="region of interest" description="Disordered" evidence="2">
    <location>
        <begin position="126"/>
        <end position="146"/>
    </location>
</feature>
<reference evidence="4" key="1">
    <citation type="submission" date="2023-06" db="EMBL/GenBank/DDBJ databases">
        <title>Genome-scale phylogeny and comparative genomics of the fungal order Sordariales.</title>
        <authorList>
            <consortium name="Lawrence Berkeley National Laboratory"/>
            <person name="Hensen N."/>
            <person name="Bonometti L."/>
            <person name="Westerberg I."/>
            <person name="Brannstrom I.O."/>
            <person name="Guillou S."/>
            <person name="Cros-Aarteil S."/>
            <person name="Calhoun S."/>
            <person name="Haridas S."/>
            <person name="Kuo A."/>
            <person name="Mondo S."/>
            <person name="Pangilinan J."/>
            <person name="Riley R."/>
            <person name="Labutti K."/>
            <person name="Andreopoulos B."/>
            <person name="Lipzen A."/>
            <person name="Chen C."/>
            <person name="Yanf M."/>
            <person name="Daum C."/>
            <person name="Ng V."/>
            <person name="Clum A."/>
            <person name="Steindorff A."/>
            <person name="Ohm R."/>
            <person name="Martin F."/>
            <person name="Silar P."/>
            <person name="Natvig D."/>
            <person name="Lalanne C."/>
            <person name="Gautier V."/>
            <person name="Ament-Velasquez S.L."/>
            <person name="Kruys A."/>
            <person name="Hutchinson M.I."/>
            <person name="Powell A.J."/>
            <person name="Barry K."/>
            <person name="Miller A.N."/>
            <person name="Grigoriev I.V."/>
            <person name="Debuchy R."/>
            <person name="Gladieux P."/>
            <person name="Thoren M.H."/>
            <person name="Johannesson H."/>
        </authorList>
    </citation>
    <scope>NUCLEOTIDE SEQUENCE</scope>
    <source>
        <strain evidence="4">CBS 606.72</strain>
    </source>
</reference>
<dbReference type="Gene3D" id="3.30.70.330">
    <property type="match status" value="1"/>
</dbReference>
<evidence type="ECO:0000256" key="2">
    <source>
        <dbReference type="SAM" id="MobiDB-lite"/>
    </source>
</evidence>
<feature type="region of interest" description="Disordered" evidence="2">
    <location>
        <begin position="356"/>
        <end position="418"/>
    </location>
</feature>
<protein>
    <recommendedName>
        <fullName evidence="3">RRM domain-containing protein</fullName>
    </recommendedName>
</protein>
<gene>
    <name evidence="4" type="ORF">B0T14DRAFT_184054</name>
</gene>
<feature type="compositionally biased region" description="Basic and acidic residues" evidence="2">
    <location>
        <begin position="389"/>
        <end position="398"/>
    </location>
</feature>
<organism evidence="4 5">
    <name type="scientific">Immersiella caudata</name>
    <dbReference type="NCBI Taxonomy" id="314043"/>
    <lineage>
        <taxon>Eukaryota</taxon>
        <taxon>Fungi</taxon>
        <taxon>Dikarya</taxon>
        <taxon>Ascomycota</taxon>
        <taxon>Pezizomycotina</taxon>
        <taxon>Sordariomycetes</taxon>
        <taxon>Sordariomycetidae</taxon>
        <taxon>Sordariales</taxon>
        <taxon>Lasiosphaeriaceae</taxon>
        <taxon>Immersiella</taxon>
    </lineage>
</organism>
<accession>A0AA40C3D3</accession>
<name>A0AA40C3D3_9PEZI</name>
<sequence>MSGQPNDRSKRKGSVIVGPAKDDGNYWVHVGGLDINTKWYHLNDYLAPVCGGPKCVYVQGPFKTEDGTFEASVRVTNRKNYNAVCDLLDGQKYLFEGLPYVVQTNLNKPLELAMEEMSITSNKAATASASSSYPNTSAEYTEPQYVPEQYHYTNELEGYDGTDYQYGYVSNQAAGHSNQEARTPSYQQGQNYYGQGSSGSSSRAQKNHPNSTQTSTSGYKASSKPASRPSTAPQIPTQYLMITGFPSYKPSVSRNDIRKAMRKVMSELLNGDVKDYMTIPEQEGWPYSYCYVRFSDWQDAKQAKEAIDGAELRLPSASEVGEAQAVYVNDITGKKGKEKEKQPPAVMDENYKQPAPVVVDGSYKQPAPVVVDGSHTPVDNGPPTNAPKGPKDWRDIRVARGQRHKEARKQREKERQGK</sequence>
<dbReference type="InterPro" id="IPR000504">
    <property type="entry name" value="RRM_dom"/>
</dbReference>
<feature type="compositionally biased region" description="Polar residues" evidence="2">
    <location>
        <begin position="173"/>
        <end position="184"/>
    </location>
</feature>
<comment type="caution">
    <text evidence="4">The sequence shown here is derived from an EMBL/GenBank/DDBJ whole genome shotgun (WGS) entry which is preliminary data.</text>
</comment>
<evidence type="ECO:0000256" key="1">
    <source>
        <dbReference type="PROSITE-ProRule" id="PRU00176"/>
    </source>
</evidence>
<dbReference type="EMBL" id="JAULSU010000003">
    <property type="protein sequence ID" value="KAK0623572.1"/>
    <property type="molecule type" value="Genomic_DNA"/>
</dbReference>